<sequence>MVQSEKRHKLKTRRDGTSRISWYGSVSAGWNSTSSLDQVQRILQGKLNGRTILVVLDVWNEMSSHGRIYENPSSLPVRAAKCY</sequence>
<organism evidence="1">
    <name type="scientific">Arundo donax</name>
    <name type="common">Giant reed</name>
    <name type="synonym">Donax arundinaceus</name>
    <dbReference type="NCBI Taxonomy" id="35708"/>
    <lineage>
        <taxon>Eukaryota</taxon>
        <taxon>Viridiplantae</taxon>
        <taxon>Streptophyta</taxon>
        <taxon>Embryophyta</taxon>
        <taxon>Tracheophyta</taxon>
        <taxon>Spermatophyta</taxon>
        <taxon>Magnoliopsida</taxon>
        <taxon>Liliopsida</taxon>
        <taxon>Poales</taxon>
        <taxon>Poaceae</taxon>
        <taxon>PACMAD clade</taxon>
        <taxon>Arundinoideae</taxon>
        <taxon>Arundineae</taxon>
        <taxon>Arundo</taxon>
    </lineage>
</organism>
<dbReference type="AlphaFoldDB" id="A0A0A8ZU30"/>
<name>A0A0A8ZU30_ARUDO</name>
<reference evidence="1" key="2">
    <citation type="journal article" date="2015" name="Data Brief">
        <title>Shoot transcriptome of the giant reed, Arundo donax.</title>
        <authorList>
            <person name="Barrero R.A."/>
            <person name="Guerrero F.D."/>
            <person name="Moolhuijzen P."/>
            <person name="Goolsby J.A."/>
            <person name="Tidwell J."/>
            <person name="Bellgard S.E."/>
            <person name="Bellgard M.I."/>
        </authorList>
    </citation>
    <scope>NUCLEOTIDE SEQUENCE</scope>
    <source>
        <tissue evidence="1">Shoot tissue taken approximately 20 cm above the soil surface</tissue>
    </source>
</reference>
<reference evidence="1" key="1">
    <citation type="submission" date="2014-09" db="EMBL/GenBank/DDBJ databases">
        <authorList>
            <person name="Magalhaes I.L.F."/>
            <person name="Oliveira U."/>
            <person name="Santos F.R."/>
            <person name="Vidigal T.H.D.A."/>
            <person name="Brescovit A.D."/>
            <person name="Santos A.J."/>
        </authorList>
    </citation>
    <scope>NUCLEOTIDE SEQUENCE</scope>
    <source>
        <tissue evidence="1">Shoot tissue taken approximately 20 cm above the soil surface</tissue>
    </source>
</reference>
<proteinExistence type="predicted"/>
<dbReference type="EMBL" id="GBRH01256732">
    <property type="protein sequence ID" value="JAD41163.1"/>
    <property type="molecule type" value="Transcribed_RNA"/>
</dbReference>
<accession>A0A0A8ZU30</accession>
<evidence type="ECO:0000313" key="1">
    <source>
        <dbReference type="EMBL" id="JAD41163.1"/>
    </source>
</evidence>
<protein>
    <submittedName>
        <fullName evidence="1">Uncharacterized protein</fullName>
    </submittedName>
</protein>